<keyword evidence="2" id="KW-1185">Reference proteome</keyword>
<proteinExistence type="predicted"/>
<sequence>MDHWCDHKINECKSLTDFVKDLRDYRKISSRKDEVYKQFVHLLNFVSNLDIDPKEKKEIYFDTSEEVIVKEVIIELEGPFLKRLEKETISDTFNEKDTDAVAFRDRMLKLAEAIGDPELSGIWTEIIETLSRLESRKYLFEIMGELSNQLFLSKDTLYDRFMDLMRFGDMNMKNLKENGRQYCFFVEEERFIKDLVTEMVQGNYLSKFTKGKPAGKSIEEDDKIALEFRERMLEKCKNIENEDLYKSWHGIIELLSQHELRLQRRKTMEILKEGMEGLVTVTSDKNKTYEERIDTLYRLNGVLNAIFKQYTTPKDK</sequence>
<evidence type="ECO:0000313" key="1">
    <source>
        <dbReference type="EMBL" id="ASA24923.1"/>
    </source>
</evidence>
<protein>
    <submittedName>
        <fullName evidence="1">Uncharacterized protein</fullName>
    </submittedName>
</protein>
<dbReference type="EMBL" id="CP021780">
    <property type="protein sequence ID" value="ASA24923.1"/>
    <property type="molecule type" value="Genomic_DNA"/>
</dbReference>
<dbReference type="Proteomes" id="UP000249890">
    <property type="component" value="Chromosome"/>
</dbReference>
<accession>A0A2Z2KN14</accession>
<reference evidence="1 2" key="1">
    <citation type="submission" date="2017-06" db="EMBL/GenBank/DDBJ databases">
        <title>Complete genome sequence of Paenibacillus donghaensis KCTC 13049T isolated from East Sea sediment, South Korea.</title>
        <authorList>
            <person name="Jung B.K."/>
            <person name="Hong S.-J."/>
            <person name="Shin J.-H."/>
        </authorList>
    </citation>
    <scope>NUCLEOTIDE SEQUENCE [LARGE SCALE GENOMIC DNA]</scope>
    <source>
        <strain evidence="1 2">KCTC 13049</strain>
    </source>
</reference>
<dbReference type="AlphaFoldDB" id="A0A2Z2KN14"/>
<evidence type="ECO:0000313" key="2">
    <source>
        <dbReference type="Proteomes" id="UP000249890"/>
    </source>
</evidence>
<organism evidence="1 2">
    <name type="scientific">Paenibacillus donghaensis</name>
    <dbReference type="NCBI Taxonomy" id="414771"/>
    <lineage>
        <taxon>Bacteria</taxon>
        <taxon>Bacillati</taxon>
        <taxon>Bacillota</taxon>
        <taxon>Bacilli</taxon>
        <taxon>Bacillales</taxon>
        <taxon>Paenibacillaceae</taxon>
        <taxon>Paenibacillus</taxon>
    </lineage>
</organism>
<gene>
    <name evidence="1" type="ORF">B9T62_31715</name>
</gene>
<name>A0A2Z2KN14_9BACL</name>
<dbReference type="KEGG" id="pdh:B9T62_31715"/>